<dbReference type="PANTHER" id="PTHR43179:SF7">
    <property type="entry name" value="RHAMNOSYLTRANSFERASE WBBL"/>
    <property type="match status" value="1"/>
</dbReference>
<evidence type="ECO:0000313" key="3">
    <source>
        <dbReference type="Proteomes" id="UP000643279"/>
    </source>
</evidence>
<dbReference type="Pfam" id="PF00535">
    <property type="entry name" value="Glycos_transf_2"/>
    <property type="match status" value="1"/>
</dbReference>
<name>A0ABQ2AFW8_9MICC</name>
<accession>A0ABQ2AFW8</accession>
<sequence>MTVFSLAIVIVTYNSADVIGACLQALAPVEDLELEIIVVDNASADDTADFVRLNYPEVRLIQNSENVGFAKAVNLGASMSGSDNLALVNPDAIVSSTALRQLLKIQDSRATPSIIAPRIIQPQGRLLISSGGHFPTVWRMLCHYFAISRIIDSPRFEGHYLLEHQLDALESVDWVTGAVWIIPTAQWRRLNGLTERWFMYAEDVEFCWRAKNNGLDVLMARDIAATHLVGGSSGHLRSTRSDWIVNLFDFYCSSVTSNVFARVAWKMVVCSGLMARSGAYLIKGMAVRKESDSYDWSYESRRFAKFSVSLAKAKSK</sequence>
<protein>
    <recommendedName>
        <fullName evidence="1">Glycosyltransferase 2-like domain-containing protein</fullName>
    </recommendedName>
</protein>
<dbReference type="CDD" id="cd04186">
    <property type="entry name" value="GT_2_like_c"/>
    <property type="match status" value="1"/>
</dbReference>
<dbReference type="Proteomes" id="UP000643279">
    <property type="component" value="Unassembled WGS sequence"/>
</dbReference>
<dbReference type="SUPFAM" id="SSF53448">
    <property type="entry name" value="Nucleotide-diphospho-sugar transferases"/>
    <property type="match status" value="1"/>
</dbReference>
<reference evidence="3" key="1">
    <citation type="journal article" date="2019" name="Int. J. Syst. Evol. Microbiol.">
        <title>The Global Catalogue of Microorganisms (GCM) 10K type strain sequencing project: providing services to taxonomists for standard genome sequencing and annotation.</title>
        <authorList>
            <consortium name="The Broad Institute Genomics Platform"/>
            <consortium name="The Broad Institute Genome Sequencing Center for Infectious Disease"/>
            <person name="Wu L."/>
            <person name="Ma J."/>
        </authorList>
    </citation>
    <scope>NUCLEOTIDE SEQUENCE [LARGE SCALE GENOMIC DNA]</scope>
    <source>
        <strain evidence="3">CGMCC 1.12778</strain>
    </source>
</reference>
<dbReference type="InterPro" id="IPR029044">
    <property type="entry name" value="Nucleotide-diphossugar_trans"/>
</dbReference>
<dbReference type="InterPro" id="IPR001173">
    <property type="entry name" value="Glyco_trans_2-like"/>
</dbReference>
<evidence type="ECO:0000259" key="1">
    <source>
        <dbReference type="Pfam" id="PF00535"/>
    </source>
</evidence>
<comment type="caution">
    <text evidence="2">The sequence shown here is derived from an EMBL/GenBank/DDBJ whole genome shotgun (WGS) entry which is preliminary data.</text>
</comment>
<keyword evidence="3" id="KW-1185">Reference proteome</keyword>
<proteinExistence type="predicted"/>
<gene>
    <name evidence="2" type="ORF">GCM10007170_06370</name>
</gene>
<dbReference type="Gene3D" id="3.90.550.10">
    <property type="entry name" value="Spore Coat Polysaccharide Biosynthesis Protein SpsA, Chain A"/>
    <property type="match status" value="1"/>
</dbReference>
<dbReference type="PANTHER" id="PTHR43179">
    <property type="entry name" value="RHAMNOSYLTRANSFERASE WBBL"/>
    <property type="match status" value="1"/>
</dbReference>
<organism evidence="2 3">
    <name type="scientific">Arthrobacter liuii</name>
    <dbReference type="NCBI Taxonomy" id="1476996"/>
    <lineage>
        <taxon>Bacteria</taxon>
        <taxon>Bacillati</taxon>
        <taxon>Actinomycetota</taxon>
        <taxon>Actinomycetes</taxon>
        <taxon>Micrococcales</taxon>
        <taxon>Micrococcaceae</taxon>
        <taxon>Arthrobacter</taxon>
    </lineage>
</organism>
<dbReference type="RefSeq" id="WP_188570228.1">
    <property type="nucleotide sequence ID" value="NZ_BMFW01000002.1"/>
</dbReference>
<dbReference type="EMBL" id="BMFW01000002">
    <property type="protein sequence ID" value="GGH91075.1"/>
    <property type="molecule type" value="Genomic_DNA"/>
</dbReference>
<feature type="domain" description="Glycosyltransferase 2-like" evidence="1">
    <location>
        <begin position="8"/>
        <end position="110"/>
    </location>
</feature>
<evidence type="ECO:0000313" key="2">
    <source>
        <dbReference type="EMBL" id="GGH91075.1"/>
    </source>
</evidence>